<evidence type="ECO:0000313" key="3">
    <source>
        <dbReference type="Proteomes" id="UP000616499"/>
    </source>
</evidence>
<feature type="compositionally biased region" description="Basic and acidic residues" evidence="1">
    <location>
        <begin position="26"/>
        <end position="38"/>
    </location>
</feature>
<evidence type="ECO:0000313" key="2">
    <source>
        <dbReference type="EMBL" id="GGM18390.1"/>
    </source>
</evidence>
<dbReference type="Proteomes" id="UP000616499">
    <property type="component" value="Unassembled WGS sequence"/>
</dbReference>
<name>A0ABQ2GZ58_9PSED</name>
<sequence length="48" mass="5478">MVEFQKAPDDTEIDPTPATQDEPIGDDLREHVPDERLPQKNPTDPEYS</sequence>
<dbReference type="RefSeq" id="WP_188867103.1">
    <property type="nucleotide sequence ID" value="NZ_BMNW01000007.1"/>
</dbReference>
<comment type="caution">
    <text evidence="2">The sequence shown here is derived from an EMBL/GenBank/DDBJ whole genome shotgun (WGS) entry which is preliminary data.</text>
</comment>
<organism evidence="2 3">
    <name type="scientific">Pseudomonas asuensis</name>
    <dbReference type="NCBI Taxonomy" id="1825787"/>
    <lineage>
        <taxon>Bacteria</taxon>
        <taxon>Pseudomonadati</taxon>
        <taxon>Pseudomonadota</taxon>
        <taxon>Gammaproteobacteria</taxon>
        <taxon>Pseudomonadales</taxon>
        <taxon>Pseudomonadaceae</taxon>
        <taxon>Pseudomonas</taxon>
    </lineage>
</organism>
<keyword evidence="3" id="KW-1185">Reference proteome</keyword>
<evidence type="ECO:0000256" key="1">
    <source>
        <dbReference type="SAM" id="MobiDB-lite"/>
    </source>
</evidence>
<accession>A0ABQ2GZ58</accession>
<dbReference type="EMBL" id="BMNW01000007">
    <property type="protein sequence ID" value="GGM18390.1"/>
    <property type="molecule type" value="Genomic_DNA"/>
</dbReference>
<protein>
    <submittedName>
        <fullName evidence="2">Uncharacterized protein</fullName>
    </submittedName>
</protein>
<reference evidence="3" key="1">
    <citation type="journal article" date="2019" name="Int. J. Syst. Evol. Microbiol.">
        <title>The Global Catalogue of Microorganisms (GCM) 10K type strain sequencing project: providing services to taxonomists for standard genome sequencing and annotation.</title>
        <authorList>
            <consortium name="The Broad Institute Genomics Platform"/>
            <consortium name="The Broad Institute Genome Sequencing Center for Infectious Disease"/>
            <person name="Wu L."/>
            <person name="Ma J."/>
        </authorList>
    </citation>
    <scope>NUCLEOTIDE SEQUENCE [LARGE SCALE GENOMIC DNA]</scope>
    <source>
        <strain evidence="3">JCM 13501</strain>
    </source>
</reference>
<gene>
    <name evidence="2" type="ORF">GCM10009425_31710</name>
</gene>
<feature type="region of interest" description="Disordered" evidence="1">
    <location>
        <begin position="1"/>
        <end position="48"/>
    </location>
</feature>
<proteinExistence type="predicted"/>